<accession>A0ABP7ULF7</accession>
<dbReference type="EMBL" id="BAABDK010000029">
    <property type="protein sequence ID" value="GAA4046606.1"/>
    <property type="molecule type" value="Genomic_DNA"/>
</dbReference>
<keyword evidence="1 3" id="KW-0732">Signal</keyword>
<dbReference type="Pfam" id="PF05426">
    <property type="entry name" value="Alginate_lyase"/>
    <property type="match status" value="1"/>
</dbReference>
<dbReference type="Pfam" id="PF17957">
    <property type="entry name" value="Big_7"/>
    <property type="match status" value="1"/>
</dbReference>
<evidence type="ECO:0000313" key="6">
    <source>
        <dbReference type="Proteomes" id="UP001501469"/>
    </source>
</evidence>
<feature type="domain" description="Alginate lyase" evidence="4">
    <location>
        <begin position="84"/>
        <end position="285"/>
    </location>
</feature>
<dbReference type="Proteomes" id="UP001501469">
    <property type="component" value="Unassembled WGS sequence"/>
</dbReference>
<proteinExistence type="predicted"/>
<feature type="chain" id="PRO_5045785305" description="Alginate lyase domain-containing protein" evidence="3">
    <location>
        <begin position="18"/>
        <end position="663"/>
    </location>
</feature>
<keyword evidence="6" id="KW-1185">Reference proteome</keyword>
<dbReference type="InterPro" id="IPR013783">
    <property type="entry name" value="Ig-like_fold"/>
</dbReference>
<feature type="signal peptide" evidence="3">
    <location>
        <begin position="1"/>
        <end position="17"/>
    </location>
</feature>
<evidence type="ECO:0000256" key="3">
    <source>
        <dbReference type="SAM" id="SignalP"/>
    </source>
</evidence>
<name>A0ABP7ULF7_9BACT</name>
<evidence type="ECO:0000313" key="5">
    <source>
        <dbReference type="EMBL" id="GAA4046606.1"/>
    </source>
</evidence>
<reference evidence="6" key="1">
    <citation type="journal article" date="2019" name="Int. J. Syst. Evol. Microbiol.">
        <title>The Global Catalogue of Microorganisms (GCM) 10K type strain sequencing project: providing services to taxonomists for standard genome sequencing and annotation.</title>
        <authorList>
            <consortium name="The Broad Institute Genomics Platform"/>
            <consortium name="The Broad Institute Genome Sequencing Center for Infectious Disease"/>
            <person name="Wu L."/>
            <person name="Ma J."/>
        </authorList>
    </citation>
    <scope>NUCLEOTIDE SEQUENCE [LARGE SCALE GENOMIC DNA]</scope>
    <source>
        <strain evidence="6">JCM 17225</strain>
    </source>
</reference>
<dbReference type="Gene3D" id="1.50.10.100">
    <property type="entry name" value="Chondroitin AC/alginate lyase"/>
    <property type="match status" value="1"/>
</dbReference>
<comment type="caution">
    <text evidence="5">The sequence shown here is derived from an EMBL/GenBank/DDBJ whole genome shotgun (WGS) entry which is preliminary data.</text>
</comment>
<sequence>MLLLLLAMLLGIGHVRAQAFRHPGVLNSQAELDFVRAKIANSQQPWKQAFDNLAGSRYSSLTYTASPYATVECGSYNNPNIGCTEMVDDGMAAYSQALMWAYGRDPRHAKIAIAIMNAWSAKYQNNTESNSRLVVAWATPWFVNAAEIIRYTNAGWSGADIARFEGMLGKFLPYVKNDDKPYNNWIHSRVEAQLAIAVFTDDRTEFNEGTARWTKYVRNSIYQQTDAVRPTWASSGLNGIADETCRDLGHLKLGINSMMYAGQIAWEQGVDLFGPEKKRLTDFFELHGGWMTGSKSVPSSVCGGEVVVRQGDAAGIQPPNGGGGAAFEIAYNHLHSRLNYSALPYTLQLINRHRPATAGHWVFKWETLTHGSLPFNLSPANPAPVVSFASPQNGATFTAPAQLVVTVNASDAGGSVASVGLYLNNVFVRNEGTAPYIWNQSVVDAPLTNLAAGTYTLRATATDNAGQTTSTSITVTVQSGGTSTPPTSASGVSGPACGAAGSTVSYSVKPDNYPFRSASWWTNTGAPVNTNAANTSQMSFTLPASATGSSIQVTAGVNIDVAPWYVEYTKTVQVGNCPAGRAQPASEAFPLPFSASTTLHLADHSLIDEVVVYNMKGVEVYRARNLHRADVEVGKALLPGLYVAHLYSSTGLSVVKILKSTEQ</sequence>
<dbReference type="InterPro" id="IPR008397">
    <property type="entry name" value="Alginate_lyase_dom"/>
</dbReference>
<dbReference type="SUPFAM" id="SSF48230">
    <property type="entry name" value="Chondroitin AC/alginate lyase"/>
    <property type="match status" value="1"/>
</dbReference>
<gene>
    <name evidence="5" type="ORF">GCM10022409_35830</name>
</gene>
<evidence type="ECO:0000256" key="2">
    <source>
        <dbReference type="ARBA" id="ARBA00023239"/>
    </source>
</evidence>
<keyword evidence="2" id="KW-0456">Lyase</keyword>
<organism evidence="5 6">
    <name type="scientific">Hymenobacter glaciei</name>
    <dbReference type="NCBI Taxonomy" id="877209"/>
    <lineage>
        <taxon>Bacteria</taxon>
        <taxon>Pseudomonadati</taxon>
        <taxon>Bacteroidota</taxon>
        <taxon>Cytophagia</taxon>
        <taxon>Cytophagales</taxon>
        <taxon>Hymenobacteraceae</taxon>
        <taxon>Hymenobacter</taxon>
    </lineage>
</organism>
<protein>
    <recommendedName>
        <fullName evidence="4">Alginate lyase domain-containing protein</fullName>
    </recommendedName>
</protein>
<evidence type="ECO:0000259" key="4">
    <source>
        <dbReference type="Pfam" id="PF05426"/>
    </source>
</evidence>
<dbReference type="Gene3D" id="2.60.40.10">
    <property type="entry name" value="Immunoglobulins"/>
    <property type="match status" value="1"/>
</dbReference>
<dbReference type="InterPro" id="IPR008929">
    <property type="entry name" value="Chondroitin_lyas"/>
</dbReference>
<evidence type="ECO:0000256" key="1">
    <source>
        <dbReference type="ARBA" id="ARBA00022729"/>
    </source>
</evidence>